<sequence length="130" mass="12839">MAVITVYGKTPDVGSAAFVAPNATLAGDVVLAAGSSVWYGAVVRGDTGAIRIGKNSNIQDNAVLHTGPNLGVTIGKNVSIGHSAVVHGCTVGDGALIGMHATVMNGAVVGKMTVVAAGARGARKHRGPGR</sequence>
<gene>
    <name evidence="1" type="ORF">LEA_15372</name>
</gene>
<protein>
    <submittedName>
        <fullName evidence="1">Siderophore binding protein</fullName>
    </submittedName>
</protein>
<dbReference type="PANTHER" id="PTHR13061">
    <property type="entry name" value="DYNACTIN SUBUNIT P25"/>
    <property type="match status" value="1"/>
</dbReference>
<reference evidence="1" key="1">
    <citation type="journal article" date="2013" name="Environ. Microbiol.">
        <title>Microbiota from the distal guts of lean and obese adolescents exhibit partial functional redundancy besides clear differences in community structure.</title>
        <authorList>
            <person name="Ferrer M."/>
            <person name="Ruiz A."/>
            <person name="Lanza F."/>
            <person name="Haange S.B."/>
            <person name="Oberbach A."/>
            <person name="Till H."/>
            <person name="Bargiela R."/>
            <person name="Campoy C."/>
            <person name="Segura M.T."/>
            <person name="Richter M."/>
            <person name="von Bergen M."/>
            <person name="Seifert J."/>
            <person name="Suarez A."/>
        </authorList>
    </citation>
    <scope>NUCLEOTIDE SEQUENCE</scope>
</reference>
<dbReference type="PANTHER" id="PTHR13061:SF29">
    <property type="entry name" value="GAMMA CARBONIC ANHYDRASE-LIKE 1, MITOCHONDRIAL-RELATED"/>
    <property type="match status" value="1"/>
</dbReference>
<dbReference type="AlphaFoldDB" id="K1S3Z2"/>
<dbReference type="InterPro" id="IPR050484">
    <property type="entry name" value="Transf_Hexapept/Carb_Anhydrase"/>
</dbReference>
<dbReference type="EMBL" id="AJWY01010494">
    <property type="protein sequence ID" value="EKC55392.1"/>
    <property type="molecule type" value="Genomic_DNA"/>
</dbReference>
<name>K1S3Z2_9ZZZZ</name>
<organism evidence="1">
    <name type="scientific">human gut metagenome</name>
    <dbReference type="NCBI Taxonomy" id="408170"/>
    <lineage>
        <taxon>unclassified sequences</taxon>
        <taxon>metagenomes</taxon>
        <taxon>organismal metagenomes</taxon>
    </lineage>
</organism>
<dbReference type="InterPro" id="IPR011004">
    <property type="entry name" value="Trimer_LpxA-like_sf"/>
</dbReference>
<dbReference type="SUPFAM" id="SSF51161">
    <property type="entry name" value="Trimeric LpxA-like enzymes"/>
    <property type="match status" value="1"/>
</dbReference>
<feature type="non-terminal residue" evidence="1">
    <location>
        <position position="130"/>
    </location>
</feature>
<dbReference type="InterPro" id="IPR047324">
    <property type="entry name" value="LbH_gamma_CA-like"/>
</dbReference>
<dbReference type="Gene3D" id="2.160.10.10">
    <property type="entry name" value="Hexapeptide repeat proteins"/>
    <property type="match status" value="1"/>
</dbReference>
<proteinExistence type="predicted"/>
<evidence type="ECO:0000313" key="1">
    <source>
        <dbReference type="EMBL" id="EKC55392.1"/>
    </source>
</evidence>
<accession>K1S3Z2</accession>
<dbReference type="CDD" id="cd04645">
    <property type="entry name" value="LbH_gamma_CA_like"/>
    <property type="match status" value="1"/>
</dbReference>
<comment type="caution">
    <text evidence="1">The sequence shown here is derived from an EMBL/GenBank/DDBJ whole genome shotgun (WGS) entry which is preliminary data.</text>
</comment>